<comment type="caution">
    <text evidence="2">The sequence shown here is derived from an EMBL/GenBank/DDBJ whole genome shotgun (WGS) entry which is preliminary data.</text>
</comment>
<reference evidence="2" key="1">
    <citation type="journal article" date="2023" name="Plant J.">
        <title>The genome of the king protea, Protea cynaroides.</title>
        <authorList>
            <person name="Chang J."/>
            <person name="Duong T.A."/>
            <person name="Schoeman C."/>
            <person name="Ma X."/>
            <person name="Roodt D."/>
            <person name="Barker N."/>
            <person name="Li Z."/>
            <person name="Van de Peer Y."/>
            <person name="Mizrachi E."/>
        </authorList>
    </citation>
    <scope>NUCLEOTIDE SEQUENCE</scope>
    <source>
        <tissue evidence="2">Young leaves</tissue>
    </source>
</reference>
<protein>
    <submittedName>
        <fullName evidence="2">Uncharacterized protein</fullName>
    </submittedName>
</protein>
<dbReference type="Proteomes" id="UP001141806">
    <property type="component" value="Unassembled WGS sequence"/>
</dbReference>
<sequence length="153" mass="16316">MVIAFSEQKKGSPDALATLVPTMTVASAACLEVAPLALESTVSLTHPKQKEKEIPPPPKSEDDMDPYPEELQLETAKEKSFGTKIYITAGATILGFSENIERSGVSLGTSKLRMALGFVVLVKASGIGATKDSFDFLGPSECTLESKAVYNFD</sequence>
<organism evidence="2 3">
    <name type="scientific">Protea cynaroides</name>
    <dbReference type="NCBI Taxonomy" id="273540"/>
    <lineage>
        <taxon>Eukaryota</taxon>
        <taxon>Viridiplantae</taxon>
        <taxon>Streptophyta</taxon>
        <taxon>Embryophyta</taxon>
        <taxon>Tracheophyta</taxon>
        <taxon>Spermatophyta</taxon>
        <taxon>Magnoliopsida</taxon>
        <taxon>Proteales</taxon>
        <taxon>Proteaceae</taxon>
        <taxon>Protea</taxon>
    </lineage>
</organism>
<gene>
    <name evidence="2" type="ORF">NE237_000987</name>
</gene>
<feature type="region of interest" description="Disordered" evidence="1">
    <location>
        <begin position="44"/>
        <end position="66"/>
    </location>
</feature>
<evidence type="ECO:0000313" key="2">
    <source>
        <dbReference type="EMBL" id="KAJ4975881.1"/>
    </source>
</evidence>
<keyword evidence="3" id="KW-1185">Reference proteome</keyword>
<evidence type="ECO:0000313" key="3">
    <source>
        <dbReference type="Proteomes" id="UP001141806"/>
    </source>
</evidence>
<dbReference type="EMBL" id="JAMYWD010000003">
    <property type="protein sequence ID" value="KAJ4975881.1"/>
    <property type="molecule type" value="Genomic_DNA"/>
</dbReference>
<evidence type="ECO:0000256" key="1">
    <source>
        <dbReference type="SAM" id="MobiDB-lite"/>
    </source>
</evidence>
<proteinExistence type="predicted"/>
<accession>A0A9Q0KSH9</accession>
<dbReference type="AlphaFoldDB" id="A0A9Q0KSH9"/>
<name>A0A9Q0KSH9_9MAGN</name>